<name>A0A518CZG4_9BACT</name>
<reference evidence="1 2" key="1">
    <citation type="submission" date="2019-02" db="EMBL/GenBank/DDBJ databases">
        <title>Deep-cultivation of Planctomycetes and their phenomic and genomic characterization uncovers novel biology.</title>
        <authorList>
            <person name="Wiegand S."/>
            <person name="Jogler M."/>
            <person name="Boedeker C."/>
            <person name="Pinto D."/>
            <person name="Vollmers J."/>
            <person name="Rivas-Marin E."/>
            <person name="Kohn T."/>
            <person name="Peeters S.H."/>
            <person name="Heuer A."/>
            <person name="Rast P."/>
            <person name="Oberbeckmann S."/>
            <person name="Bunk B."/>
            <person name="Jeske O."/>
            <person name="Meyerdierks A."/>
            <person name="Storesund J.E."/>
            <person name="Kallscheuer N."/>
            <person name="Luecker S."/>
            <person name="Lage O.M."/>
            <person name="Pohl T."/>
            <person name="Merkel B.J."/>
            <person name="Hornburger P."/>
            <person name="Mueller R.-W."/>
            <person name="Bruemmer F."/>
            <person name="Labrenz M."/>
            <person name="Spormann A.M."/>
            <person name="Op den Camp H."/>
            <person name="Overmann J."/>
            <person name="Amann R."/>
            <person name="Jetten M.S.M."/>
            <person name="Mascher T."/>
            <person name="Medema M.H."/>
            <person name="Devos D.P."/>
            <person name="Kaster A.-K."/>
            <person name="Ovreas L."/>
            <person name="Rohde M."/>
            <person name="Galperin M.Y."/>
            <person name="Jogler C."/>
        </authorList>
    </citation>
    <scope>NUCLEOTIDE SEQUENCE [LARGE SCALE GENOMIC DNA]</scope>
    <source>
        <strain evidence="1 2">Pla163</strain>
    </source>
</reference>
<evidence type="ECO:0000313" key="2">
    <source>
        <dbReference type="Proteomes" id="UP000319342"/>
    </source>
</evidence>
<protein>
    <submittedName>
        <fullName evidence="1">Uncharacterized protein</fullName>
    </submittedName>
</protein>
<dbReference type="Proteomes" id="UP000319342">
    <property type="component" value="Chromosome"/>
</dbReference>
<gene>
    <name evidence="1" type="ORF">Pla163_17350</name>
</gene>
<evidence type="ECO:0000313" key="1">
    <source>
        <dbReference type="EMBL" id="QDU84624.1"/>
    </source>
</evidence>
<sequence length="46" mass="4584">MPEGHFIERAPMRGVRLPFASGSRSSVALAACPCTLGRAIGAGGGA</sequence>
<accession>A0A518CZG4</accession>
<proteinExistence type="predicted"/>
<organism evidence="1 2">
    <name type="scientific">Rohdeia mirabilis</name>
    <dbReference type="NCBI Taxonomy" id="2528008"/>
    <lineage>
        <taxon>Bacteria</taxon>
        <taxon>Pseudomonadati</taxon>
        <taxon>Planctomycetota</taxon>
        <taxon>Planctomycetia</taxon>
        <taxon>Planctomycetia incertae sedis</taxon>
        <taxon>Rohdeia</taxon>
    </lineage>
</organism>
<dbReference type="EMBL" id="CP036290">
    <property type="protein sequence ID" value="QDU84624.1"/>
    <property type="molecule type" value="Genomic_DNA"/>
</dbReference>
<keyword evidence="2" id="KW-1185">Reference proteome</keyword>
<dbReference type="AlphaFoldDB" id="A0A518CZG4"/>